<evidence type="ECO:0000313" key="13">
    <source>
        <dbReference type="Proteomes" id="UP000813463"/>
    </source>
</evidence>
<dbReference type="GeneID" id="110784479"/>
<reference evidence="13" key="1">
    <citation type="journal article" date="2021" name="Nat. Commun.">
        <title>Genomic analyses provide insights into spinach domestication and the genetic basis of agronomic traits.</title>
        <authorList>
            <person name="Cai X."/>
            <person name="Sun X."/>
            <person name="Xu C."/>
            <person name="Sun H."/>
            <person name="Wang X."/>
            <person name="Ge C."/>
            <person name="Zhang Z."/>
            <person name="Wang Q."/>
            <person name="Fei Z."/>
            <person name="Jiao C."/>
            <person name="Wang Q."/>
        </authorList>
    </citation>
    <scope>NUCLEOTIDE SEQUENCE [LARGE SCALE GENOMIC DNA]</scope>
    <source>
        <strain evidence="13">cv. Varoflay</strain>
    </source>
</reference>
<dbReference type="InterPro" id="IPR056301">
    <property type="entry name" value="GWD-like_N_Ig"/>
</dbReference>
<organism evidence="13 14">
    <name type="scientific">Spinacia oleracea</name>
    <name type="common">Spinach</name>
    <dbReference type="NCBI Taxonomy" id="3562"/>
    <lineage>
        <taxon>Eukaryota</taxon>
        <taxon>Viridiplantae</taxon>
        <taxon>Streptophyta</taxon>
        <taxon>Embryophyta</taxon>
        <taxon>Tracheophyta</taxon>
        <taxon>Spermatophyta</taxon>
        <taxon>Magnoliopsida</taxon>
        <taxon>eudicotyledons</taxon>
        <taxon>Gunneridae</taxon>
        <taxon>Pentapetalae</taxon>
        <taxon>Caryophyllales</taxon>
        <taxon>Chenopodiaceae</taxon>
        <taxon>Chenopodioideae</taxon>
        <taxon>Anserineae</taxon>
        <taxon>Spinacia</taxon>
    </lineage>
</organism>
<accession>A0A9R0I8P2</accession>
<evidence type="ECO:0000256" key="5">
    <source>
        <dbReference type="ARBA" id="ARBA00022723"/>
    </source>
</evidence>
<dbReference type="Gene3D" id="3.20.20.80">
    <property type="entry name" value="Glycosidases"/>
    <property type="match status" value="1"/>
</dbReference>
<name>A0A9R0I8P2_SPIOL</name>
<dbReference type="AlphaFoldDB" id="A0A9R0I8P2"/>
<keyword evidence="8" id="KW-0326">Glycosidase</keyword>
<sequence>MPTVALEPLLHQSIRQSHPKIHIIRPRKIVPFSLNFSSRIAKIGGSFVSYGPSKPLFLTACSATTTLPVASQSQPTAIVYSETFELQWTKKVEGKMCIRLDQGEDGDSWKWTVGCTVPGKWVLHWGVNYIGDVGREWDQPPIEMRPPGSVAIKDYAIETPLVQSSSSEGKDSLHELTINFDCNSRIAAINFVLKDAETGSWYQHKGRDFVVPLVDYLCDYDSGSGMKRELSSWPGTFGQMSDMLLQSEGPEGRDEGSGEEASAEPTLANRLLEGFYEEQLIVKKVPVCNSLSVSVKKCSETDKNIVSIETDLSGDVVVHWGVCRDNATKWEVPVAPHPPNTELYKNKALRTRLQPKGDGFGAKGVFTLDKEITGFPFVLKLNDDTWLNNRGNDFFILLSETQSGGSPSEEIEKKVSSETISTSVRTEEDQPKEDQEDLPPTFTDGIIKEIRKLGTGISSDIKWKTKSKEAQESILQEIEKLAAEAYSIYRSSTTAFLKEAVSETEELEIPAEICSGTGTGFEILCQGFNWESHKSGRWYMELLEKAPELSSLGFTVIWMPPPTESVSPEGYMPSDLYNLNSRYGTIDELKTVIKAFHKAGIKVLGDAVINHRCAHSKNQNGIWNIFGGRLNWDDRAVVADDPHFQGRGNKSSGDNFHAAPNIDHSQDFVRNDLKEWLRWLRKDIGYDGWRLDFVRGFWGGYVKDYIDSSAPYFAVGEYWDSLSYTYGAMDYDQDAHRQRIVDWINATGGTAGAFDVTTKGILHSVLERCEYWRLSDPNGKPPGVVGWWPSRAVTFIENHDTGSTQGHWRFPGGKEMQGYAYILTHPGTPAVFYDHIFSDYKSEISALISVRNKNKISCRSRVKITKSEKEVYAAIIDEKVAMKIGPGHYEPPNESQQWSVAVEGRDYKVWEAV</sequence>
<dbReference type="SMART" id="SM00642">
    <property type="entry name" value="Aamy"/>
    <property type="match status" value="1"/>
</dbReference>
<evidence type="ECO:0000256" key="7">
    <source>
        <dbReference type="ARBA" id="ARBA00023277"/>
    </source>
</evidence>
<evidence type="ECO:0000256" key="2">
    <source>
        <dbReference type="ARBA" id="ARBA00001913"/>
    </source>
</evidence>
<feature type="region of interest" description="Disordered" evidence="10">
    <location>
        <begin position="402"/>
        <end position="441"/>
    </location>
</feature>
<evidence type="ECO:0000256" key="1">
    <source>
        <dbReference type="ARBA" id="ARBA00000548"/>
    </source>
</evidence>
<evidence type="ECO:0000256" key="9">
    <source>
        <dbReference type="ARBA" id="ARBA00030238"/>
    </source>
</evidence>
<comment type="similarity">
    <text evidence="3">Belongs to the glycosyl hydrolase 13 family.</text>
</comment>
<comment type="catalytic activity">
    <reaction evidence="1">
        <text>Endohydrolysis of (1-&gt;4)-alpha-D-glucosidic linkages in polysaccharides containing three or more (1-&gt;4)-alpha-linked D-glucose units.</text>
        <dbReference type="EC" id="3.2.1.1"/>
    </reaction>
</comment>
<protein>
    <recommendedName>
        <fullName evidence="4">alpha-amylase</fullName>
        <ecNumber evidence="4">3.2.1.1</ecNumber>
    </recommendedName>
    <alternativeName>
        <fullName evidence="9">1,4-alpha-D-glucan glucanohydrolase</fullName>
    </alternativeName>
</protein>
<dbReference type="Proteomes" id="UP000813463">
    <property type="component" value="Chromosome 1"/>
</dbReference>
<evidence type="ECO:0000256" key="10">
    <source>
        <dbReference type="SAM" id="MobiDB-lite"/>
    </source>
</evidence>
<feature type="domain" description="Glycosyl hydrolase family 13 catalytic" evidence="11">
    <location>
        <begin position="522"/>
        <end position="851"/>
    </location>
</feature>
<dbReference type="GO" id="GO:0005987">
    <property type="term" value="P:sucrose catabolic process"/>
    <property type="evidence" value="ECO:0000318"/>
    <property type="project" value="GO_Central"/>
</dbReference>
<evidence type="ECO:0000256" key="4">
    <source>
        <dbReference type="ARBA" id="ARBA00012595"/>
    </source>
</evidence>
<evidence type="ECO:0000256" key="8">
    <source>
        <dbReference type="ARBA" id="ARBA00023295"/>
    </source>
</evidence>
<dbReference type="GO" id="GO:0004556">
    <property type="term" value="F:alpha-amylase activity"/>
    <property type="evidence" value="ECO:0000318"/>
    <property type="project" value="GO_Central"/>
</dbReference>
<keyword evidence="5" id="KW-0479">Metal-binding</keyword>
<gene>
    <name evidence="14" type="primary">LOC110784479</name>
</gene>
<dbReference type="SUPFAM" id="SSF51445">
    <property type="entry name" value="(Trans)glycosidases"/>
    <property type="match status" value="1"/>
</dbReference>
<dbReference type="InterPro" id="IPR017853">
    <property type="entry name" value="GH"/>
</dbReference>
<dbReference type="CDD" id="cd11314">
    <property type="entry name" value="AmyAc_arch_bac_plant_AmyA"/>
    <property type="match status" value="1"/>
</dbReference>
<dbReference type="Pfam" id="PF00128">
    <property type="entry name" value="Alpha-amylase"/>
    <property type="match status" value="1"/>
</dbReference>
<keyword evidence="13" id="KW-1185">Reference proteome</keyword>
<proteinExistence type="inferred from homology"/>
<dbReference type="InterPro" id="IPR013780">
    <property type="entry name" value="Glyco_hydro_b"/>
</dbReference>
<dbReference type="EC" id="3.2.1.1" evidence="4"/>
<dbReference type="Pfam" id="PF07821">
    <property type="entry name" value="Alpha-amyl_C2"/>
    <property type="match status" value="1"/>
</dbReference>
<keyword evidence="7" id="KW-0119">Carbohydrate metabolism</keyword>
<dbReference type="InterPro" id="IPR012850">
    <property type="entry name" value="A-amylase_bs_C"/>
</dbReference>
<dbReference type="OrthoDB" id="550577at2759"/>
<dbReference type="KEGG" id="soe:110784479"/>
<evidence type="ECO:0000313" key="14">
    <source>
        <dbReference type="RefSeq" id="XP_021844627.1"/>
    </source>
</evidence>
<dbReference type="InterPro" id="IPR006047">
    <property type="entry name" value="GH13_cat_dom"/>
</dbReference>
<dbReference type="SUPFAM" id="SSF51011">
    <property type="entry name" value="Glycosyl hydrolase domain"/>
    <property type="match status" value="1"/>
</dbReference>
<dbReference type="PANTHER" id="PTHR43447">
    <property type="entry name" value="ALPHA-AMYLASE"/>
    <property type="match status" value="1"/>
</dbReference>
<dbReference type="SMART" id="SM00810">
    <property type="entry name" value="Alpha-amyl_C2"/>
    <property type="match status" value="1"/>
</dbReference>
<feature type="domain" description="Alpha-amylase C-terminal beta-sheet" evidence="12">
    <location>
        <begin position="852"/>
        <end position="912"/>
    </location>
</feature>
<dbReference type="GO" id="GO:0005509">
    <property type="term" value="F:calcium ion binding"/>
    <property type="evidence" value="ECO:0007669"/>
    <property type="project" value="InterPro"/>
</dbReference>
<comment type="cofactor">
    <cofactor evidence="2">
        <name>Ca(2+)</name>
        <dbReference type="ChEBI" id="CHEBI:29108"/>
    </cofactor>
</comment>
<evidence type="ECO:0000259" key="12">
    <source>
        <dbReference type="SMART" id="SM00810"/>
    </source>
</evidence>
<dbReference type="Gene3D" id="2.60.40.1180">
    <property type="entry name" value="Golgi alpha-mannosidase II"/>
    <property type="match status" value="1"/>
</dbReference>
<dbReference type="Pfam" id="PF23166">
    <property type="entry name" value="Ig_N_CWD1"/>
    <property type="match status" value="2"/>
</dbReference>
<evidence type="ECO:0000259" key="11">
    <source>
        <dbReference type="SMART" id="SM00642"/>
    </source>
</evidence>
<evidence type="ECO:0000256" key="6">
    <source>
        <dbReference type="ARBA" id="ARBA00022801"/>
    </source>
</evidence>
<keyword evidence="6" id="KW-0378">Hydrolase</keyword>
<dbReference type="RefSeq" id="XP_021844627.1">
    <property type="nucleotide sequence ID" value="XM_021988935.2"/>
</dbReference>
<evidence type="ECO:0000256" key="3">
    <source>
        <dbReference type="ARBA" id="ARBA00008061"/>
    </source>
</evidence>
<reference evidence="14" key="2">
    <citation type="submission" date="2025-08" db="UniProtKB">
        <authorList>
            <consortium name="RefSeq"/>
        </authorList>
    </citation>
    <scope>IDENTIFICATION</scope>
    <source>
        <tissue evidence="14">Leaf</tissue>
    </source>
</reference>